<keyword evidence="4 10" id="KW-1133">Transmembrane helix</keyword>
<protein>
    <recommendedName>
        <fullName evidence="11">Cyclic nucleotide-binding domain-containing protein</fullName>
    </recommendedName>
</protein>
<evidence type="ECO:0000256" key="9">
    <source>
        <dbReference type="SAM" id="MobiDB-lite"/>
    </source>
</evidence>
<dbReference type="Proteomes" id="UP000828390">
    <property type="component" value="Unassembled WGS sequence"/>
</dbReference>
<accession>A0A9D4N205</accession>
<feature type="region of interest" description="Disordered" evidence="9">
    <location>
        <begin position="944"/>
        <end position="966"/>
    </location>
</feature>
<dbReference type="Pfam" id="PF00520">
    <property type="entry name" value="Ion_trans"/>
    <property type="match status" value="1"/>
</dbReference>
<dbReference type="GO" id="GO:0005221">
    <property type="term" value="F:intracellularly cyclic nucleotide-activated monoatomic cation channel activity"/>
    <property type="evidence" value="ECO:0007669"/>
    <property type="project" value="InterPro"/>
</dbReference>
<evidence type="ECO:0000256" key="10">
    <source>
        <dbReference type="SAM" id="Phobius"/>
    </source>
</evidence>
<feature type="region of interest" description="Disordered" evidence="9">
    <location>
        <begin position="513"/>
        <end position="546"/>
    </location>
</feature>
<dbReference type="Pfam" id="PF00027">
    <property type="entry name" value="cNMP_binding"/>
    <property type="match status" value="1"/>
</dbReference>
<keyword evidence="3 10" id="KW-0812">Transmembrane</keyword>
<feature type="compositionally biased region" description="Acidic residues" evidence="9">
    <location>
        <begin position="738"/>
        <end position="749"/>
    </location>
</feature>
<dbReference type="Gene3D" id="2.60.120.10">
    <property type="entry name" value="Jelly Rolls"/>
    <property type="match status" value="1"/>
</dbReference>
<dbReference type="PROSITE" id="PS00888">
    <property type="entry name" value="CNMP_BINDING_1"/>
    <property type="match status" value="1"/>
</dbReference>
<reference evidence="12" key="1">
    <citation type="journal article" date="2019" name="bioRxiv">
        <title>The Genome of the Zebra Mussel, Dreissena polymorpha: A Resource for Invasive Species Research.</title>
        <authorList>
            <person name="McCartney M.A."/>
            <person name="Auch B."/>
            <person name="Kono T."/>
            <person name="Mallez S."/>
            <person name="Zhang Y."/>
            <person name="Obille A."/>
            <person name="Becker A."/>
            <person name="Abrahante J.E."/>
            <person name="Garbe J."/>
            <person name="Badalamenti J.P."/>
            <person name="Herman A."/>
            <person name="Mangelson H."/>
            <person name="Liachko I."/>
            <person name="Sullivan S."/>
            <person name="Sone E.D."/>
            <person name="Koren S."/>
            <person name="Silverstein K.A.T."/>
            <person name="Beckman K.B."/>
            <person name="Gohl D.M."/>
        </authorList>
    </citation>
    <scope>NUCLEOTIDE SEQUENCE</scope>
    <source>
        <strain evidence="12">Duluth1</strain>
        <tissue evidence="12">Whole animal</tissue>
    </source>
</reference>
<keyword evidence="5" id="KW-0406">Ion transport</keyword>
<dbReference type="InterPro" id="IPR050866">
    <property type="entry name" value="CNG_cation_channel"/>
</dbReference>
<dbReference type="Gene3D" id="1.10.287.630">
    <property type="entry name" value="Helix hairpin bin"/>
    <property type="match status" value="1"/>
</dbReference>
<dbReference type="InterPro" id="IPR000595">
    <property type="entry name" value="cNMP-bd_dom"/>
</dbReference>
<dbReference type="InterPro" id="IPR014710">
    <property type="entry name" value="RmlC-like_jellyroll"/>
</dbReference>
<dbReference type="SMART" id="SM00100">
    <property type="entry name" value="cNMP"/>
    <property type="match status" value="1"/>
</dbReference>
<feature type="compositionally biased region" description="Polar residues" evidence="9">
    <location>
        <begin position="677"/>
        <end position="715"/>
    </location>
</feature>
<evidence type="ECO:0000256" key="3">
    <source>
        <dbReference type="ARBA" id="ARBA00022692"/>
    </source>
</evidence>
<feature type="domain" description="Cyclic nucleotide-binding" evidence="11">
    <location>
        <begin position="391"/>
        <end position="488"/>
    </location>
</feature>
<comment type="subcellular location">
    <subcellularLocation>
        <location evidence="1">Membrane</location>
        <topology evidence="1">Multi-pass membrane protein</topology>
    </subcellularLocation>
</comment>
<feature type="transmembrane region" description="Helical" evidence="10">
    <location>
        <begin position="111"/>
        <end position="133"/>
    </location>
</feature>
<dbReference type="PROSITE" id="PS00889">
    <property type="entry name" value="CNMP_BINDING_2"/>
    <property type="match status" value="1"/>
</dbReference>
<organism evidence="12 13">
    <name type="scientific">Dreissena polymorpha</name>
    <name type="common">Zebra mussel</name>
    <name type="synonym">Mytilus polymorpha</name>
    <dbReference type="NCBI Taxonomy" id="45954"/>
    <lineage>
        <taxon>Eukaryota</taxon>
        <taxon>Metazoa</taxon>
        <taxon>Spiralia</taxon>
        <taxon>Lophotrochozoa</taxon>
        <taxon>Mollusca</taxon>
        <taxon>Bivalvia</taxon>
        <taxon>Autobranchia</taxon>
        <taxon>Heteroconchia</taxon>
        <taxon>Euheterodonta</taxon>
        <taxon>Imparidentia</taxon>
        <taxon>Neoheterodontei</taxon>
        <taxon>Myida</taxon>
        <taxon>Dreissenoidea</taxon>
        <taxon>Dreissenidae</taxon>
        <taxon>Dreissena</taxon>
    </lineage>
</organism>
<keyword evidence="8" id="KW-0407">Ion channel</keyword>
<dbReference type="Gene3D" id="1.10.287.70">
    <property type="match status" value="1"/>
</dbReference>
<dbReference type="EMBL" id="JAIWYP010000001">
    <property type="protein sequence ID" value="KAH3885327.1"/>
    <property type="molecule type" value="Genomic_DNA"/>
</dbReference>
<feature type="compositionally biased region" description="Low complexity" evidence="9">
    <location>
        <begin position="723"/>
        <end position="732"/>
    </location>
</feature>
<dbReference type="SUPFAM" id="SSF81324">
    <property type="entry name" value="Voltage-gated potassium channels"/>
    <property type="match status" value="1"/>
</dbReference>
<dbReference type="PANTHER" id="PTHR45638">
    <property type="entry name" value="CYCLIC NUCLEOTIDE-GATED CATION CHANNEL SUBUNIT A"/>
    <property type="match status" value="1"/>
</dbReference>
<evidence type="ECO:0000256" key="5">
    <source>
        <dbReference type="ARBA" id="ARBA00023065"/>
    </source>
</evidence>
<keyword evidence="13" id="KW-1185">Reference proteome</keyword>
<evidence type="ECO:0000256" key="2">
    <source>
        <dbReference type="ARBA" id="ARBA00022448"/>
    </source>
</evidence>
<dbReference type="InterPro" id="IPR018490">
    <property type="entry name" value="cNMP-bd_dom_sf"/>
</dbReference>
<evidence type="ECO:0000256" key="8">
    <source>
        <dbReference type="ARBA" id="ARBA00023303"/>
    </source>
</evidence>
<reference evidence="12" key="2">
    <citation type="submission" date="2020-11" db="EMBL/GenBank/DDBJ databases">
        <authorList>
            <person name="McCartney M.A."/>
            <person name="Auch B."/>
            <person name="Kono T."/>
            <person name="Mallez S."/>
            <person name="Becker A."/>
            <person name="Gohl D.M."/>
            <person name="Silverstein K.A.T."/>
            <person name="Koren S."/>
            <person name="Bechman K.B."/>
            <person name="Herman A."/>
            <person name="Abrahante J.E."/>
            <person name="Garbe J."/>
        </authorList>
    </citation>
    <scope>NUCLEOTIDE SEQUENCE</scope>
    <source>
        <strain evidence="12">Duluth1</strain>
        <tissue evidence="12">Whole animal</tissue>
    </source>
</reference>
<feature type="compositionally biased region" description="Basic and acidic residues" evidence="9">
    <location>
        <begin position="621"/>
        <end position="631"/>
    </location>
</feature>
<evidence type="ECO:0000256" key="6">
    <source>
        <dbReference type="ARBA" id="ARBA00023136"/>
    </source>
</evidence>
<gene>
    <name evidence="12" type="ORF">DPMN_009321</name>
</gene>
<evidence type="ECO:0000256" key="4">
    <source>
        <dbReference type="ARBA" id="ARBA00022989"/>
    </source>
</evidence>
<keyword evidence="2" id="KW-0813">Transport</keyword>
<keyword evidence="7" id="KW-1071">Ligand-gated ion channel</keyword>
<evidence type="ECO:0000256" key="7">
    <source>
        <dbReference type="ARBA" id="ARBA00023286"/>
    </source>
</evidence>
<feature type="region of interest" description="Disordered" evidence="9">
    <location>
        <begin position="603"/>
        <end position="637"/>
    </location>
</feature>
<proteinExistence type="predicted"/>
<dbReference type="FunFam" id="1.10.287.70:FF:000072">
    <property type="entry name" value="Cyclic nucleotide gated channel beta 3"/>
    <property type="match status" value="1"/>
</dbReference>
<dbReference type="FunFam" id="1.10.287.630:FF:000001">
    <property type="entry name" value="Cyclic nucleotide-gated channel alpha 3"/>
    <property type="match status" value="1"/>
</dbReference>
<sequence length="966" mass="110084">MLVTEGMAHDAIQMKGIFTDKSVNMADTMVNEDNGHVKDGNHNAKDRWESEQLSGSIHSDNKKHIAVKPFVVHPSGDVMFYWLGAVTLAVLYNLWTCIARQAFHEIQKRHVLIWLCLDGVADFVYLLDIGVQFRTGFLHQGLIVYDYKKLCKNYINNKCFIIDIVSLVPLDLLQFYIGIQPMLRFPRFLKVYRSIRFMHMYESRTGYPNLLRVANLSHILFLGSHWFAAFYYLISEAEDFQEGWAYPKPEGVYAHVTRKYLASLYWSTLTLTTIGDLPPPDTNWQYTFVIVSYLIGVFIFATIVGQVGSVITNRNASRQEFERLLDGAKFYMQMHNVPSDLQKRVQRWYDYVWTRGRLNCHDINSLGLLPDKLKTELALHVNLGTLRKVTIFQKCKPEFLHDLMLKMKAYIFTPEDLICRRGEVAREMFIIVDGVVEIMGDKGTVLTQMSSGDFFGEIGILNLNDGVNRRTADVRSVGYSELFVLSREDVLGALKEHPDAEVIIREYGHRRLKETEKHRQQARSAPGSPDLVQVNGTTNKIHSKTDMSSRKYLNKLKKMPPGVRKFFSLKSRCFSKASHYTQNGKWAYHSSIKNAFYGETSNRGVDNLNRGQKPAGPLDIEQDREQNDVTKSKPPCSPKIADLVLSIFNKTRRRSGYSSVETDDNDNEAIEKERHSNPMTNSAEDYTGPLANSFSQEKRSLSNITNSRNLSFNSKTNRDFSKKSSPVSSAPSIILTQDTDDTSSSESDEEIPRAPSTQFNHPKRSYARNSIPCAMPVDSCDRNTPTMSPRKYSIPPRLDLPIDVHPFRRGSVHNTSDIQLCLEGLKFHIENRLDLLEASCKDTKLLLKKSMAAQEQFMTLIMNSIKTEKNTVSGSPSYKVLPDHNEMRRSQDLAEHVEKQSIKTNEEDASCNRPTADKYAITYNESGDGFSTVHNIQCRIKKIDSSNNDDPYKSGNSASELYITHL</sequence>
<name>A0A9D4N205_DREPO</name>
<comment type="caution">
    <text evidence="12">The sequence shown here is derived from an EMBL/GenBank/DDBJ whole genome shotgun (WGS) entry which is preliminary data.</text>
</comment>
<dbReference type="CDD" id="cd00038">
    <property type="entry name" value="CAP_ED"/>
    <property type="match status" value="1"/>
</dbReference>
<dbReference type="InterPro" id="IPR005821">
    <property type="entry name" value="Ion_trans_dom"/>
</dbReference>
<dbReference type="PANTHER" id="PTHR45638:SF7">
    <property type="entry name" value="CYCLIC NUCLEOTIDE-GATED ION CHANNEL-LIKE, ISOFORM E"/>
    <property type="match status" value="1"/>
</dbReference>
<feature type="transmembrane region" description="Helical" evidence="10">
    <location>
        <begin position="79"/>
        <end position="99"/>
    </location>
</feature>
<dbReference type="PROSITE" id="PS50042">
    <property type="entry name" value="CNMP_BINDING_3"/>
    <property type="match status" value="1"/>
</dbReference>
<keyword evidence="6 10" id="KW-0472">Membrane</keyword>
<feature type="region of interest" description="Disordered" evidence="9">
    <location>
        <begin position="654"/>
        <end position="765"/>
    </location>
</feature>
<evidence type="ECO:0000313" key="12">
    <source>
        <dbReference type="EMBL" id="KAH3885327.1"/>
    </source>
</evidence>
<dbReference type="InterPro" id="IPR018488">
    <property type="entry name" value="cNMP-bd_CS"/>
</dbReference>
<dbReference type="AlphaFoldDB" id="A0A9D4N205"/>
<feature type="compositionally biased region" description="Polar residues" evidence="9">
    <location>
        <begin position="945"/>
        <end position="959"/>
    </location>
</feature>
<dbReference type="GO" id="GO:0044877">
    <property type="term" value="F:protein-containing complex binding"/>
    <property type="evidence" value="ECO:0007669"/>
    <property type="project" value="TreeGrafter"/>
</dbReference>
<evidence type="ECO:0000313" key="13">
    <source>
        <dbReference type="Proteomes" id="UP000828390"/>
    </source>
</evidence>
<feature type="transmembrane region" description="Helical" evidence="10">
    <location>
        <begin position="286"/>
        <end position="311"/>
    </location>
</feature>
<evidence type="ECO:0000259" key="11">
    <source>
        <dbReference type="PROSITE" id="PS50042"/>
    </source>
</evidence>
<dbReference type="SUPFAM" id="SSF51206">
    <property type="entry name" value="cAMP-binding domain-like"/>
    <property type="match status" value="1"/>
</dbReference>
<evidence type="ECO:0000256" key="1">
    <source>
        <dbReference type="ARBA" id="ARBA00004141"/>
    </source>
</evidence>
<dbReference type="GO" id="GO:0016020">
    <property type="term" value="C:membrane"/>
    <property type="evidence" value="ECO:0007669"/>
    <property type="project" value="UniProtKB-SubCell"/>
</dbReference>